<sequence>MRTVELQEIGEIIRKIRKRRGLRLEDLADDNISVATISNIERSVPHVSMEKALYLLDKLNIETSQIPYLLTQEEKEMRRIQLELETVESLWKLKRYEKAVNKIEDLDLDDAHPFAATAAYLKGKCLIDKGKTKQAERSLYNAIKLANQNPYNNSTNVEAASFCELAIIAYVQNDLDGALQFVNSAWGAFQKDGDRQYIRFIIHVNKAIYLEKLGRINEGMRVIEAIWDSLYEIDEVETLLTFYWLRNEFMRRTGAFEDAVEYIHKGLPLAVRNNQYKFIFEFWTQLGCIYTSLDEKEKAESCFDTALNVNELLPDPKVASTTYTKLGTLYMQQNKLAEAKETINQAINISDKYNDVPRLTYALMLMGDLLKNRKEDQDAITYYQRSLELSQKHHLKYREYKLLLKLAQCWHQLNEQEFQKCIRNMYEVKVELINKEGDIFEEQD</sequence>
<dbReference type="PROSITE" id="PS50943">
    <property type="entry name" value="HTH_CROC1"/>
    <property type="match status" value="1"/>
</dbReference>
<dbReference type="EMBL" id="JAVDQG010000010">
    <property type="protein sequence ID" value="MDR6227516.1"/>
    <property type="molecule type" value="Genomic_DNA"/>
</dbReference>
<dbReference type="Proteomes" id="UP001185012">
    <property type="component" value="Unassembled WGS sequence"/>
</dbReference>
<dbReference type="InterPro" id="IPR010982">
    <property type="entry name" value="Lambda_DNA-bd_dom_sf"/>
</dbReference>
<dbReference type="Pfam" id="PF13432">
    <property type="entry name" value="TPR_16"/>
    <property type="match status" value="1"/>
</dbReference>
<gene>
    <name evidence="8" type="ORF">JOE21_003539</name>
</gene>
<dbReference type="InterPro" id="IPR051476">
    <property type="entry name" value="Bac_ResReg_Asp_Phosphatase"/>
</dbReference>
<evidence type="ECO:0000256" key="1">
    <source>
        <dbReference type="ARBA" id="ARBA00004496"/>
    </source>
</evidence>
<dbReference type="Gene3D" id="1.25.40.10">
    <property type="entry name" value="Tetratricopeptide repeat domain"/>
    <property type="match status" value="2"/>
</dbReference>
<proteinExistence type="inferred from homology"/>
<dbReference type="SUPFAM" id="SSF48452">
    <property type="entry name" value="TPR-like"/>
    <property type="match status" value="2"/>
</dbReference>
<evidence type="ECO:0000256" key="3">
    <source>
        <dbReference type="ARBA" id="ARBA00022737"/>
    </source>
</evidence>
<comment type="similarity">
    <text evidence="5">Belongs to the Rap family.</text>
</comment>
<dbReference type="InterPro" id="IPR019734">
    <property type="entry name" value="TPR_rpt"/>
</dbReference>
<name>A0ABU1IRV0_9BACL</name>
<evidence type="ECO:0000313" key="9">
    <source>
        <dbReference type="Proteomes" id="UP001185012"/>
    </source>
</evidence>
<dbReference type="SUPFAM" id="SSF47413">
    <property type="entry name" value="lambda repressor-like DNA-binding domains"/>
    <property type="match status" value="1"/>
</dbReference>
<feature type="repeat" description="TPR" evidence="6">
    <location>
        <begin position="320"/>
        <end position="353"/>
    </location>
</feature>
<feature type="repeat" description="TPR" evidence="6">
    <location>
        <begin position="360"/>
        <end position="393"/>
    </location>
</feature>
<dbReference type="RefSeq" id="WP_309868580.1">
    <property type="nucleotide sequence ID" value="NZ_JAVDQG010000010.1"/>
</dbReference>
<dbReference type="PANTHER" id="PTHR46630:SF1">
    <property type="entry name" value="TETRATRICOPEPTIDE REPEAT PROTEIN 29"/>
    <property type="match status" value="1"/>
</dbReference>
<dbReference type="SMART" id="SM00530">
    <property type="entry name" value="HTH_XRE"/>
    <property type="match status" value="1"/>
</dbReference>
<evidence type="ECO:0000313" key="8">
    <source>
        <dbReference type="EMBL" id="MDR6227516.1"/>
    </source>
</evidence>
<accession>A0ABU1IRV0</accession>
<reference evidence="8 9" key="1">
    <citation type="submission" date="2023-07" db="EMBL/GenBank/DDBJ databases">
        <title>Genomic Encyclopedia of Type Strains, Phase IV (KMG-IV): sequencing the most valuable type-strain genomes for metagenomic binning, comparative biology and taxonomic classification.</title>
        <authorList>
            <person name="Goeker M."/>
        </authorList>
    </citation>
    <scope>NUCLEOTIDE SEQUENCE [LARGE SCALE GENOMIC DNA]</scope>
    <source>
        <strain evidence="8 9">DSM 45903</strain>
    </source>
</reference>
<organism evidence="8 9">
    <name type="scientific">Desmospora profundinema</name>
    <dbReference type="NCBI Taxonomy" id="1571184"/>
    <lineage>
        <taxon>Bacteria</taxon>
        <taxon>Bacillati</taxon>
        <taxon>Bacillota</taxon>
        <taxon>Bacilli</taxon>
        <taxon>Bacillales</taxon>
        <taxon>Thermoactinomycetaceae</taxon>
        <taxon>Desmospora</taxon>
    </lineage>
</organism>
<evidence type="ECO:0000256" key="4">
    <source>
        <dbReference type="ARBA" id="ARBA00022803"/>
    </source>
</evidence>
<dbReference type="CDD" id="cd00093">
    <property type="entry name" value="HTH_XRE"/>
    <property type="match status" value="1"/>
</dbReference>
<comment type="caution">
    <text evidence="8">The sequence shown here is derived from an EMBL/GenBank/DDBJ whole genome shotgun (WGS) entry which is preliminary data.</text>
</comment>
<keyword evidence="4 6" id="KW-0802">TPR repeat</keyword>
<keyword evidence="2" id="KW-0963">Cytoplasm</keyword>
<evidence type="ECO:0000256" key="2">
    <source>
        <dbReference type="ARBA" id="ARBA00022490"/>
    </source>
</evidence>
<evidence type="ECO:0000259" key="7">
    <source>
        <dbReference type="PROSITE" id="PS50943"/>
    </source>
</evidence>
<dbReference type="Pfam" id="PF01381">
    <property type="entry name" value="HTH_3"/>
    <property type="match status" value="1"/>
</dbReference>
<feature type="repeat" description="TPR" evidence="6">
    <location>
        <begin position="280"/>
        <end position="313"/>
    </location>
</feature>
<dbReference type="PANTHER" id="PTHR46630">
    <property type="entry name" value="TETRATRICOPEPTIDE REPEAT PROTEIN 29"/>
    <property type="match status" value="1"/>
</dbReference>
<dbReference type="SMART" id="SM00028">
    <property type="entry name" value="TPR"/>
    <property type="match status" value="5"/>
</dbReference>
<dbReference type="InterPro" id="IPR011990">
    <property type="entry name" value="TPR-like_helical_dom_sf"/>
</dbReference>
<dbReference type="PROSITE" id="PS50005">
    <property type="entry name" value="TPR"/>
    <property type="match status" value="3"/>
</dbReference>
<evidence type="ECO:0000256" key="6">
    <source>
        <dbReference type="PROSITE-ProRule" id="PRU00339"/>
    </source>
</evidence>
<dbReference type="Pfam" id="PF13181">
    <property type="entry name" value="TPR_8"/>
    <property type="match status" value="1"/>
</dbReference>
<dbReference type="InterPro" id="IPR001387">
    <property type="entry name" value="Cro/C1-type_HTH"/>
</dbReference>
<keyword evidence="3" id="KW-0677">Repeat</keyword>
<evidence type="ECO:0000256" key="5">
    <source>
        <dbReference type="ARBA" id="ARBA00038253"/>
    </source>
</evidence>
<protein>
    <submittedName>
        <fullName evidence="8">Tetratricopeptide (TPR) repeat protein</fullName>
    </submittedName>
</protein>
<dbReference type="Gene3D" id="1.10.260.40">
    <property type="entry name" value="lambda repressor-like DNA-binding domains"/>
    <property type="match status" value="1"/>
</dbReference>
<feature type="domain" description="HTH cro/C1-type" evidence="7">
    <location>
        <begin position="13"/>
        <end position="66"/>
    </location>
</feature>
<comment type="subcellular location">
    <subcellularLocation>
        <location evidence="1">Cytoplasm</location>
    </subcellularLocation>
</comment>
<dbReference type="Pfam" id="PF13424">
    <property type="entry name" value="TPR_12"/>
    <property type="match status" value="1"/>
</dbReference>
<keyword evidence="9" id="KW-1185">Reference proteome</keyword>